<dbReference type="InterPro" id="IPR045864">
    <property type="entry name" value="aa-tRNA-synth_II/BPL/LPL"/>
</dbReference>
<evidence type="ECO:0000313" key="15">
    <source>
        <dbReference type="EMBL" id="GCF11613.1"/>
    </source>
</evidence>
<evidence type="ECO:0000256" key="13">
    <source>
        <dbReference type="HAMAP-Rule" id="MF_00184"/>
    </source>
</evidence>
<dbReference type="CDD" id="cd00860">
    <property type="entry name" value="ThrRS_anticodon"/>
    <property type="match status" value="1"/>
</dbReference>
<dbReference type="PANTHER" id="PTHR11451">
    <property type="entry name" value="THREONINE-TRNA LIGASE"/>
    <property type="match status" value="1"/>
</dbReference>
<dbReference type="InterPro" id="IPR002314">
    <property type="entry name" value="aa-tRNA-synt_IIb"/>
</dbReference>
<evidence type="ECO:0000256" key="6">
    <source>
        <dbReference type="ARBA" id="ARBA00022741"/>
    </source>
</evidence>
<dbReference type="InterPro" id="IPR012947">
    <property type="entry name" value="tRNA_SAD"/>
</dbReference>
<dbReference type="GO" id="GO:0005524">
    <property type="term" value="F:ATP binding"/>
    <property type="evidence" value="ECO:0007669"/>
    <property type="project" value="UniProtKB-UniRule"/>
</dbReference>
<comment type="similarity">
    <text evidence="1 13">Belongs to the class-II aminoacyl-tRNA synthetase family.</text>
</comment>
<dbReference type="GO" id="GO:0006435">
    <property type="term" value="P:threonyl-tRNA aminoacylation"/>
    <property type="evidence" value="ECO:0007669"/>
    <property type="project" value="UniProtKB-UniRule"/>
</dbReference>
<dbReference type="RefSeq" id="WP_149404436.1">
    <property type="nucleotide sequence ID" value="NZ_BIXY01000127.1"/>
</dbReference>
<dbReference type="Pfam" id="PF07973">
    <property type="entry name" value="tRNA_SAD"/>
    <property type="match status" value="1"/>
</dbReference>
<dbReference type="GO" id="GO:0005737">
    <property type="term" value="C:cytoplasm"/>
    <property type="evidence" value="ECO:0007669"/>
    <property type="project" value="UniProtKB-SubCell"/>
</dbReference>
<dbReference type="EC" id="6.1.1.3" evidence="13"/>
<comment type="subcellular location">
    <subcellularLocation>
        <location evidence="13">Cytoplasm</location>
    </subcellularLocation>
</comment>
<gene>
    <name evidence="15" type="primary">thrS_2</name>
    <name evidence="13" type="synonym">thrS</name>
    <name evidence="15" type="ORF">KDI_51770</name>
</gene>
<keyword evidence="16" id="KW-1185">Reference proteome</keyword>
<dbReference type="InterPro" id="IPR004154">
    <property type="entry name" value="Anticodon-bd"/>
</dbReference>
<dbReference type="Gene3D" id="3.30.930.10">
    <property type="entry name" value="Bira Bifunctional Protein, Domain 2"/>
    <property type="match status" value="1"/>
</dbReference>
<dbReference type="Gene3D" id="3.30.54.20">
    <property type="match status" value="1"/>
</dbReference>
<keyword evidence="2 13" id="KW-0963">Cytoplasm</keyword>
<feature type="binding site" evidence="13">
    <location>
        <position position="338"/>
    </location>
    <ligand>
        <name>Zn(2+)</name>
        <dbReference type="ChEBI" id="CHEBI:29105"/>
        <note>catalytic</note>
    </ligand>
</feature>
<keyword evidence="3 13" id="KW-0820">tRNA-binding</keyword>
<sequence length="596" mass="69315">MSGKVEIEEAVNYTPLQRMRHSAAHVMAEAVQEIFPDARFAIGPAIEDGFYYDFDLPRALTPDDLPDIEQRMRRIIAGNHPFTGERWPREKALEYFQKKDQEYKVELIENLPDAEVGMYQQSKFLDLCRGQHVDNTSEIGPIKLMRVAGAYWRGDEHRPMLQRIYGTAWFTQEELDQYLWRLEEAQKRDHRKLGRELKLFTFSDDVSAGVPLFYPRGEMLRHLMENYVRDTQERYGYQHVWTSHIGKVRLYKTSKHWYTYRENMFPIMKGEQETSEDDAFILKPMNCPHHITLFKSQMHSYRELPIRYAEFATLYRYEKTGTLTGLARVRSLTQDDAHVFMRPDQIQEEFNNAVNLTAEVFSTYGLSDYYVRLSLRDPKKKEDYVGGDEVWDEAESSLRSAVEGRHITYELGIGEAAFYGPKVDFMVRDALGREWQCATVQLDLNQPMNFELEYIGEDGQPHRPVMIHRAVTGSTERFMAMIIEHFAGAFPVWLSPVQAMIIPIADRHQDYAYKVLEQLKAAGIRAEVDIRSERMNAKIRDAQLQKIPYMLVVGDKEAAAEAVSVRLRTNVDLKSIAVKDLIERVTGIARSKSFEL</sequence>
<dbReference type="EMBL" id="BIXY01000127">
    <property type="protein sequence ID" value="GCF11613.1"/>
    <property type="molecule type" value="Genomic_DNA"/>
</dbReference>
<comment type="caution">
    <text evidence="13">Lacks conserved residue(s) required for the propagation of feature annotation.</text>
</comment>
<dbReference type="GO" id="GO:0000049">
    <property type="term" value="F:tRNA binding"/>
    <property type="evidence" value="ECO:0007669"/>
    <property type="project" value="UniProtKB-KW"/>
</dbReference>
<evidence type="ECO:0000256" key="9">
    <source>
        <dbReference type="ARBA" id="ARBA00022884"/>
    </source>
</evidence>
<evidence type="ECO:0000259" key="14">
    <source>
        <dbReference type="PROSITE" id="PS50862"/>
    </source>
</evidence>
<evidence type="ECO:0000256" key="2">
    <source>
        <dbReference type="ARBA" id="ARBA00022490"/>
    </source>
</evidence>
<dbReference type="SUPFAM" id="SSF52954">
    <property type="entry name" value="Class II aaRS ABD-related"/>
    <property type="match status" value="1"/>
</dbReference>
<comment type="cofactor">
    <cofactor evidence="13">
        <name>Zn(2+)</name>
        <dbReference type="ChEBI" id="CHEBI:29105"/>
    </cofactor>
    <text evidence="13">Binds 1 zinc ion per subunit.</text>
</comment>
<evidence type="ECO:0000256" key="10">
    <source>
        <dbReference type="ARBA" id="ARBA00022917"/>
    </source>
</evidence>
<dbReference type="SMART" id="SM00863">
    <property type="entry name" value="tRNA_SAD"/>
    <property type="match status" value="1"/>
</dbReference>
<feature type="domain" description="Aminoacyl-transfer RNA synthetases class-II family profile" evidence="14">
    <location>
        <begin position="214"/>
        <end position="491"/>
    </location>
</feature>
<keyword evidence="5 13" id="KW-0479">Metal-binding</keyword>
<dbReference type="Pfam" id="PF03129">
    <property type="entry name" value="HGTP_anticodon"/>
    <property type="match status" value="1"/>
</dbReference>
<dbReference type="CDD" id="cd00771">
    <property type="entry name" value="ThrRS_core"/>
    <property type="match status" value="1"/>
</dbReference>
<dbReference type="Gene3D" id="3.40.50.800">
    <property type="entry name" value="Anticodon-binding domain"/>
    <property type="match status" value="1"/>
</dbReference>
<dbReference type="HAMAP" id="MF_00184">
    <property type="entry name" value="Thr_tRNA_synth"/>
    <property type="match status" value="1"/>
</dbReference>
<evidence type="ECO:0000256" key="11">
    <source>
        <dbReference type="ARBA" id="ARBA00023146"/>
    </source>
</evidence>
<accession>A0A5A5TKP1</accession>
<evidence type="ECO:0000256" key="5">
    <source>
        <dbReference type="ARBA" id="ARBA00022723"/>
    </source>
</evidence>
<feature type="binding site" evidence="13">
    <location>
        <position position="287"/>
    </location>
    <ligand>
        <name>Zn(2+)</name>
        <dbReference type="ChEBI" id="CHEBI:29105"/>
        <note>catalytic</note>
    </ligand>
</feature>
<dbReference type="Gene3D" id="3.30.980.10">
    <property type="entry name" value="Threonyl-trna Synthetase, Chain A, domain 2"/>
    <property type="match status" value="1"/>
</dbReference>
<dbReference type="AlphaFoldDB" id="A0A5A5TKP1"/>
<keyword evidence="8 13" id="KW-0067">ATP-binding</keyword>
<dbReference type="InterPro" id="IPR047246">
    <property type="entry name" value="ThrRS_anticodon"/>
</dbReference>
<evidence type="ECO:0000256" key="12">
    <source>
        <dbReference type="ARBA" id="ARBA00049515"/>
    </source>
</evidence>
<comment type="caution">
    <text evidence="15">The sequence shown here is derived from an EMBL/GenBank/DDBJ whole genome shotgun (WGS) entry which is preliminary data.</text>
</comment>
<dbReference type="SUPFAM" id="SSF55681">
    <property type="entry name" value="Class II aaRS and biotin synthetases"/>
    <property type="match status" value="1"/>
</dbReference>
<reference evidence="15 16" key="1">
    <citation type="submission" date="2019-01" db="EMBL/GenBank/DDBJ databases">
        <title>Draft genome sequence of Dictyobacter sp. Uno17.</title>
        <authorList>
            <person name="Wang C.M."/>
            <person name="Zheng Y."/>
            <person name="Sakai Y."/>
            <person name="Abe K."/>
            <person name="Yokota A."/>
            <person name="Yabe S."/>
        </authorList>
    </citation>
    <scope>NUCLEOTIDE SEQUENCE [LARGE SCALE GENOMIC DNA]</scope>
    <source>
        <strain evidence="15 16">Uno17</strain>
    </source>
</reference>
<dbReference type="PANTHER" id="PTHR11451:SF44">
    <property type="entry name" value="THREONINE--TRNA LIGASE, CHLOROPLASTIC_MITOCHONDRIAL 2"/>
    <property type="match status" value="1"/>
</dbReference>
<dbReference type="InterPro" id="IPR006195">
    <property type="entry name" value="aa-tRNA-synth_II"/>
</dbReference>
<evidence type="ECO:0000256" key="8">
    <source>
        <dbReference type="ARBA" id="ARBA00022840"/>
    </source>
</evidence>
<feature type="binding site" evidence="13">
    <location>
        <position position="468"/>
    </location>
    <ligand>
        <name>Zn(2+)</name>
        <dbReference type="ChEBI" id="CHEBI:29105"/>
        <note>catalytic</note>
    </ligand>
</feature>
<dbReference type="InterPro" id="IPR018163">
    <property type="entry name" value="Thr/Ala-tRNA-synth_IIc_edit"/>
</dbReference>
<dbReference type="GO" id="GO:0046872">
    <property type="term" value="F:metal ion binding"/>
    <property type="evidence" value="ECO:0007669"/>
    <property type="project" value="UniProtKB-KW"/>
</dbReference>
<keyword evidence="11 13" id="KW-0030">Aminoacyl-tRNA synthetase</keyword>
<dbReference type="FunFam" id="3.30.980.10:FF:000005">
    <property type="entry name" value="Threonyl-tRNA synthetase, mitochondrial"/>
    <property type="match status" value="1"/>
</dbReference>
<keyword evidence="10 13" id="KW-0648">Protein biosynthesis</keyword>
<evidence type="ECO:0000256" key="4">
    <source>
        <dbReference type="ARBA" id="ARBA00022598"/>
    </source>
</evidence>
<keyword evidence="7 13" id="KW-0862">Zinc</keyword>
<dbReference type="Proteomes" id="UP000322530">
    <property type="component" value="Unassembled WGS sequence"/>
</dbReference>
<name>A0A5A5TKP1_9CHLR</name>
<comment type="subunit">
    <text evidence="13">Homodimer.</text>
</comment>
<organism evidence="15 16">
    <name type="scientific">Dictyobacter arantiisoli</name>
    <dbReference type="NCBI Taxonomy" id="2014874"/>
    <lineage>
        <taxon>Bacteria</taxon>
        <taxon>Bacillati</taxon>
        <taxon>Chloroflexota</taxon>
        <taxon>Ktedonobacteria</taxon>
        <taxon>Ktedonobacterales</taxon>
        <taxon>Dictyobacteraceae</taxon>
        <taxon>Dictyobacter</taxon>
    </lineage>
</organism>
<protein>
    <recommendedName>
        <fullName evidence="13">Threonine--tRNA ligase</fullName>
        <ecNumber evidence="13">6.1.1.3</ecNumber>
    </recommendedName>
    <alternativeName>
        <fullName evidence="13">Threonyl-tRNA synthetase</fullName>
        <shortName evidence="13">ThrRS</shortName>
    </alternativeName>
</protein>
<keyword evidence="4 13" id="KW-0436">Ligase</keyword>
<dbReference type="SUPFAM" id="SSF55186">
    <property type="entry name" value="ThrRS/AlaRS common domain"/>
    <property type="match status" value="1"/>
</dbReference>
<proteinExistence type="inferred from homology"/>
<dbReference type="FunFam" id="3.40.50.800:FF:000001">
    <property type="entry name" value="Threonine--tRNA ligase"/>
    <property type="match status" value="1"/>
</dbReference>
<dbReference type="FunFam" id="3.30.930.10:FF:000002">
    <property type="entry name" value="Threonine--tRNA ligase"/>
    <property type="match status" value="1"/>
</dbReference>
<evidence type="ECO:0000256" key="3">
    <source>
        <dbReference type="ARBA" id="ARBA00022555"/>
    </source>
</evidence>
<keyword evidence="6 13" id="KW-0547">Nucleotide-binding</keyword>
<dbReference type="InterPro" id="IPR036621">
    <property type="entry name" value="Anticodon-bd_dom_sf"/>
</dbReference>
<dbReference type="PROSITE" id="PS50862">
    <property type="entry name" value="AA_TRNA_LIGASE_II"/>
    <property type="match status" value="1"/>
</dbReference>
<evidence type="ECO:0000256" key="1">
    <source>
        <dbReference type="ARBA" id="ARBA00008226"/>
    </source>
</evidence>
<dbReference type="NCBIfam" id="TIGR00418">
    <property type="entry name" value="thrS"/>
    <property type="match status" value="1"/>
</dbReference>
<dbReference type="Pfam" id="PF00587">
    <property type="entry name" value="tRNA-synt_2b"/>
    <property type="match status" value="1"/>
</dbReference>
<dbReference type="InterPro" id="IPR033728">
    <property type="entry name" value="ThrRS_core"/>
</dbReference>
<dbReference type="InterPro" id="IPR002320">
    <property type="entry name" value="Thr-tRNA-ligase_IIa"/>
</dbReference>
<dbReference type="GO" id="GO:0004829">
    <property type="term" value="F:threonine-tRNA ligase activity"/>
    <property type="evidence" value="ECO:0007669"/>
    <property type="project" value="UniProtKB-UniRule"/>
</dbReference>
<keyword evidence="9 13" id="KW-0694">RNA-binding</keyword>
<dbReference type="PRINTS" id="PR01047">
    <property type="entry name" value="TRNASYNTHTHR"/>
</dbReference>
<dbReference type="OrthoDB" id="9802304at2"/>
<comment type="catalytic activity">
    <reaction evidence="12 13">
        <text>tRNA(Thr) + L-threonine + ATP = L-threonyl-tRNA(Thr) + AMP + diphosphate + H(+)</text>
        <dbReference type="Rhea" id="RHEA:24624"/>
        <dbReference type="Rhea" id="RHEA-COMP:9670"/>
        <dbReference type="Rhea" id="RHEA-COMP:9704"/>
        <dbReference type="ChEBI" id="CHEBI:15378"/>
        <dbReference type="ChEBI" id="CHEBI:30616"/>
        <dbReference type="ChEBI" id="CHEBI:33019"/>
        <dbReference type="ChEBI" id="CHEBI:57926"/>
        <dbReference type="ChEBI" id="CHEBI:78442"/>
        <dbReference type="ChEBI" id="CHEBI:78534"/>
        <dbReference type="ChEBI" id="CHEBI:456215"/>
        <dbReference type="EC" id="6.1.1.3"/>
    </reaction>
</comment>
<evidence type="ECO:0000313" key="16">
    <source>
        <dbReference type="Proteomes" id="UP000322530"/>
    </source>
</evidence>
<evidence type="ECO:0000256" key="7">
    <source>
        <dbReference type="ARBA" id="ARBA00022833"/>
    </source>
</evidence>